<dbReference type="HOGENOM" id="CLU_1502593_0_0_7"/>
<feature type="signal peptide" evidence="1">
    <location>
        <begin position="1"/>
        <end position="17"/>
    </location>
</feature>
<dbReference type="KEGG" id="sur:STAUR_7689"/>
<evidence type="ECO:0008006" key="4">
    <source>
        <dbReference type="Google" id="ProtNLM"/>
    </source>
</evidence>
<dbReference type="EMBL" id="CP002271">
    <property type="protein sequence ID" value="ADO75444.1"/>
    <property type="molecule type" value="Genomic_DNA"/>
</dbReference>
<organism evidence="2 3">
    <name type="scientific">Stigmatella aurantiaca (strain DW4/3-1)</name>
    <dbReference type="NCBI Taxonomy" id="378806"/>
    <lineage>
        <taxon>Bacteria</taxon>
        <taxon>Pseudomonadati</taxon>
        <taxon>Myxococcota</taxon>
        <taxon>Myxococcia</taxon>
        <taxon>Myxococcales</taxon>
        <taxon>Cystobacterineae</taxon>
        <taxon>Archangiaceae</taxon>
        <taxon>Stigmatella</taxon>
    </lineage>
</organism>
<proteinExistence type="predicted"/>
<evidence type="ECO:0000313" key="3">
    <source>
        <dbReference type="Proteomes" id="UP000001351"/>
    </source>
</evidence>
<keyword evidence="1" id="KW-0732">Signal</keyword>
<sequence length="179" mass="18504">MQTHQTVLALLSVAVLAAGCGGDELPVNAQSHAAPRGEVEQAPSSVEALACTWNGVSPELSAISGGPYQNCQGGTIPRTEYQSGTQPWSGCCGSLQRTCAVTGYSTLNTMTCTDKTCTSGGVSPQLAAIPGGPYQNCQGGIMPRVEYQSNTHAWSGCCGDLQRTCAVTGYSTLNTMICM</sequence>
<evidence type="ECO:0000256" key="1">
    <source>
        <dbReference type="SAM" id="SignalP"/>
    </source>
</evidence>
<keyword evidence="3" id="KW-1185">Reference proteome</keyword>
<name>E3FK75_STIAD</name>
<feature type="chain" id="PRO_5003168670" description="Lipoprotein" evidence="1">
    <location>
        <begin position="18"/>
        <end position="179"/>
    </location>
</feature>
<evidence type="ECO:0000313" key="2">
    <source>
        <dbReference type="EMBL" id="ADO75444.1"/>
    </source>
</evidence>
<accession>E3FK75</accession>
<protein>
    <recommendedName>
        <fullName evidence="4">Lipoprotein</fullName>
    </recommendedName>
</protein>
<gene>
    <name evidence="2" type="ordered locus">STAUR_7689</name>
</gene>
<dbReference type="AlphaFoldDB" id="E3FK75"/>
<dbReference type="Proteomes" id="UP000001351">
    <property type="component" value="Chromosome"/>
</dbReference>
<reference evidence="2 3" key="1">
    <citation type="journal article" date="2011" name="Mol. Biol. Evol.">
        <title>Comparative genomic analysis of fruiting body formation in Myxococcales.</title>
        <authorList>
            <person name="Huntley S."/>
            <person name="Hamann N."/>
            <person name="Wegener-Feldbrugge S."/>
            <person name="Treuner-Lange A."/>
            <person name="Kube M."/>
            <person name="Reinhardt R."/>
            <person name="Klages S."/>
            <person name="Muller R."/>
            <person name="Ronning C.M."/>
            <person name="Nierman W.C."/>
            <person name="Sogaard-Andersen L."/>
        </authorList>
    </citation>
    <scope>NUCLEOTIDE SEQUENCE [LARGE SCALE GENOMIC DNA]</scope>
    <source>
        <strain evidence="2 3">DW4/3-1</strain>
    </source>
</reference>